<dbReference type="InterPro" id="IPR001810">
    <property type="entry name" value="F-box_dom"/>
</dbReference>
<dbReference type="EMBL" id="JABEYC010000965">
    <property type="protein sequence ID" value="KAF4971532.1"/>
    <property type="molecule type" value="Genomic_DNA"/>
</dbReference>
<reference evidence="2" key="1">
    <citation type="journal article" date="2020" name="BMC Genomics">
        <title>Correction to: Identification and distribution of gene clusters required for synthesis of sphingolipid metabolism inhibitors in diverse species of the filamentous fungus Fusarium.</title>
        <authorList>
            <person name="Kim H.S."/>
            <person name="Lohmar J.M."/>
            <person name="Busman M."/>
            <person name="Brown D.W."/>
            <person name="Naumann T.A."/>
            <person name="Divon H.H."/>
            <person name="Lysoe E."/>
            <person name="Uhlig S."/>
            <person name="Proctor R.H."/>
        </authorList>
    </citation>
    <scope>NUCLEOTIDE SEQUENCE</scope>
    <source>
        <strain evidence="2">NRRL 22465</strain>
    </source>
</reference>
<dbReference type="Proteomes" id="UP000635477">
    <property type="component" value="Unassembled WGS sequence"/>
</dbReference>
<reference evidence="2" key="2">
    <citation type="submission" date="2020-05" db="EMBL/GenBank/DDBJ databases">
        <authorList>
            <person name="Kim H.-S."/>
            <person name="Proctor R.H."/>
            <person name="Brown D.W."/>
        </authorList>
    </citation>
    <scope>NUCLEOTIDE SEQUENCE</scope>
    <source>
        <strain evidence="2">NRRL 22465</strain>
    </source>
</reference>
<gene>
    <name evidence="2" type="ORF">FZEAL_9816</name>
</gene>
<dbReference type="OrthoDB" id="165382at2759"/>
<evidence type="ECO:0000259" key="1">
    <source>
        <dbReference type="PROSITE" id="PS50181"/>
    </source>
</evidence>
<dbReference type="PROSITE" id="PS50181">
    <property type="entry name" value="FBOX"/>
    <property type="match status" value="1"/>
</dbReference>
<evidence type="ECO:0000313" key="3">
    <source>
        <dbReference type="Proteomes" id="UP000635477"/>
    </source>
</evidence>
<proteinExistence type="predicted"/>
<comment type="caution">
    <text evidence="2">The sequence shown here is derived from an EMBL/GenBank/DDBJ whole genome shotgun (WGS) entry which is preliminary data.</text>
</comment>
<name>A0A8H4U8K7_9HYPO</name>
<accession>A0A8H4U8K7</accession>
<dbReference type="Pfam" id="PF00646">
    <property type="entry name" value="F-box"/>
    <property type="match status" value="1"/>
</dbReference>
<dbReference type="AlphaFoldDB" id="A0A8H4U8K7"/>
<sequence length="333" mass="37064">MLSNAVIDICAYHRRDFDLVLVRSRPRETQPVKIPLETAFEAPPTAGLGILGLLPLELLCIVLRNLDILSYFRFRHINRQTRALATSVLEYQAVAKHGLEGLRGVLRAGLAQTLTIRDLYSPLICEKCALCGQFGGFLFLPTATRCCFACIRSSPDLRVMCTSTLCRLAKISSGRLRQVLGSELCTVPGLYSMEEKRVQRPKSLVAIQVATAKLQLRGILDQDAAQAILGRSEHPNQRFMASTAFPWYDPDSDKVESGVSCKGCQVRLENLLVGSDDRDRVFSTSSYLSHFESCVEAHELWDQSEGGTMLVREPAFTRRCGYFSSLDNDGLPR</sequence>
<organism evidence="2 3">
    <name type="scientific">Fusarium zealandicum</name>
    <dbReference type="NCBI Taxonomy" id="1053134"/>
    <lineage>
        <taxon>Eukaryota</taxon>
        <taxon>Fungi</taxon>
        <taxon>Dikarya</taxon>
        <taxon>Ascomycota</taxon>
        <taxon>Pezizomycotina</taxon>
        <taxon>Sordariomycetes</taxon>
        <taxon>Hypocreomycetidae</taxon>
        <taxon>Hypocreales</taxon>
        <taxon>Nectriaceae</taxon>
        <taxon>Fusarium</taxon>
        <taxon>Fusarium staphyleae species complex</taxon>
    </lineage>
</organism>
<evidence type="ECO:0000313" key="2">
    <source>
        <dbReference type="EMBL" id="KAF4971532.1"/>
    </source>
</evidence>
<feature type="domain" description="F-box" evidence="1">
    <location>
        <begin position="48"/>
        <end position="94"/>
    </location>
</feature>
<keyword evidence="3" id="KW-1185">Reference proteome</keyword>
<protein>
    <recommendedName>
        <fullName evidence="1">F-box domain-containing protein</fullName>
    </recommendedName>
</protein>